<dbReference type="EMBL" id="WWCW01000180">
    <property type="protein sequence ID" value="MYM91232.1"/>
    <property type="molecule type" value="Genomic_DNA"/>
</dbReference>
<dbReference type="Proteomes" id="UP000470302">
    <property type="component" value="Unassembled WGS sequence"/>
</dbReference>
<protein>
    <submittedName>
        <fullName evidence="1">Type VI secretion system-associated protein TagF</fullName>
    </submittedName>
</protein>
<comment type="caution">
    <text evidence="1">The sequence shown here is derived from an EMBL/GenBank/DDBJ whole genome shotgun (WGS) entry which is preliminary data.</text>
</comment>
<dbReference type="Pfam" id="PF09867">
    <property type="entry name" value="TagF_N"/>
    <property type="match status" value="1"/>
</dbReference>
<evidence type="ECO:0000313" key="1">
    <source>
        <dbReference type="EMBL" id="MYM91232.1"/>
    </source>
</evidence>
<accession>A0A845GCS1</accession>
<organism evidence="1 2">
    <name type="scientific">Duganella vulcania</name>
    <dbReference type="NCBI Taxonomy" id="2692166"/>
    <lineage>
        <taxon>Bacteria</taxon>
        <taxon>Pseudomonadati</taxon>
        <taxon>Pseudomonadota</taxon>
        <taxon>Betaproteobacteria</taxon>
        <taxon>Burkholderiales</taxon>
        <taxon>Oxalobacteraceae</taxon>
        <taxon>Telluria group</taxon>
        <taxon>Duganella</taxon>
    </lineage>
</organism>
<reference evidence="1 2" key="1">
    <citation type="submission" date="2020-01" db="EMBL/GenBank/DDBJ databases">
        <title>Novel species isolated from a subtropical stream in China.</title>
        <authorList>
            <person name="Lu H."/>
        </authorList>
    </citation>
    <scope>NUCLEOTIDE SEQUENCE [LARGE SCALE GENOMIC DNA]</scope>
    <source>
        <strain evidence="1 2">FT82W</strain>
    </source>
</reference>
<gene>
    <name evidence="1" type="primary">tagF</name>
    <name evidence="1" type="ORF">GTP91_29165</name>
</gene>
<dbReference type="NCBIfam" id="TIGR03373">
    <property type="entry name" value="VI_minor_4"/>
    <property type="match status" value="1"/>
</dbReference>
<dbReference type="AlphaFoldDB" id="A0A845GCS1"/>
<name>A0A845GCS1_9BURK</name>
<dbReference type="Gene3D" id="3.40.1730.10">
    <property type="entry name" value="pa0076 domain"/>
    <property type="match status" value="1"/>
</dbReference>
<dbReference type="InterPro" id="IPR017748">
    <property type="entry name" value="TagF"/>
</dbReference>
<sequence>MNPAFTAVQVGWFGKLPGRGDFVRGSANPAQMRELDDWLSQAMDLMSANARWQPAYDTVAPLHFAFVCPRRRQAIGGHLVASRDQSGRRYPFLMAGVMELAAPDTFMPNSPLVLTRLWRRLEALAATVHDAADPAAPLQAAAAQAIALDLRTAAYDAAFEDFLEQQTLGALDALLAQSGHTNGARRVMLALGLLLQPVLAGGSGRLEKSLVLPLPEDPLHRHPVAAFWLHLVAPFLARTDIEPILFIARLGASPALVVGFNGLSAQTLRAILDPAAGLERHITFDQLDWLEPQVGADPAMQRLSASLARGDVSLRFALESMGKAFIGPR</sequence>
<dbReference type="InterPro" id="IPR038225">
    <property type="entry name" value="TagF_sf"/>
</dbReference>
<evidence type="ECO:0000313" key="2">
    <source>
        <dbReference type="Proteomes" id="UP000470302"/>
    </source>
</evidence>
<proteinExistence type="predicted"/>